<evidence type="ECO:0000256" key="1">
    <source>
        <dbReference type="SAM" id="MobiDB-lite"/>
    </source>
</evidence>
<proteinExistence type="predicted"/>
<keyword evidence="3" id="KW-1185">Reference proteome</keyword>
<name>A0A504YK92_FASGI</name>
<protein>
    <submittedName>
        <fullName evidence="2">Uncharacterized protein</fullName>
    </submittedName>
</protein>
<dbReference type="EMBL" id="SUNJ01012064">
    <property type="protein sequence ID" value="TPP58387.1"/>
    <property type="molecule type" value="Genomic_DNA"/>
</dbReference>
<reference evidence="2 3" key="1">
    <citation type="submission" date="2019-04" db="EMBL/GenBank/DDBJ databases">
        <title>Annotation for the trematode Fasciola gigantica.</title>
        <authorList>
            <person name="Choi Y.-J."/>
        </authorList>
    </citation>
    <scope>NUCLEOTIDE SEQUENCE [LARGE SCALE GENOMIC DNA]</scope>
    <source>
        <strain evidence="2">Uganda_cow_1</strain>
    </source>
</reference>
<feature type="compositionally biased region" description="Polar residues" evidence="1">
    <location>
        <begin position="167"/>
        <end position="177"/>
    </location>
</feature>
<sequence length="220" mass="24919">MLGSRRKSHVMVTRLDVVATPERLPNHIDKENLFPVKIDSHSKQHDKFSGSDLHIPVLLSTTDPSESETELVSPSRYGGIAFKTKNVTVPKPFSFEAREMEVLHKRKVLAECADKRAVELANSFRARPMRVGSRRSATSASCTFPSAPILSPDRERIDHHRSRRQESLTSDESTMQRTRVKSPSVVHRPPFVPQLSTRSPLVPNPPRLATSERVQRFKIR</sequence>
<evidence type="ECO:0000313" key="3">
    <source>
        <dbReference type="Proteomes" id="UP000316759"/>
    </source>
</evidence>
<dbReference type="Proteomes" id="UP000316759">
    <property type="component" value="Unassembled WGS sequence"/>
</dbReference>
<dbReference type="AlphaFoldDB" id="A0A504YK92"/>
<accession>A0A504YK92</accession>
<comment type="caution">
    <text evidence="2">The sequence shown here is derived from an EMBL/GenBank/DDBJ whole genome shotgun (WGS) entry which is preliminary data.</text>
</comment>
<dbReference type="OrthoDB" id="1684416at2759"/>
<dbReference type="STRING" id="46835.A0A504YK92"/>
<gene>
    <name evidence="2" type="ORF">FGIG_10678</name>
</gene>
<evidence type="ECO:0000313" key="2">
    <source>
        <dbReference type="EMBL" id="TPP58387.1"/>
    </source>
</evidence>
<feature type="region of interest" description="Disordered" evidence="1">
    <location>
        <begin position="136"/>
        <end position="220"/>
    </location>
</feature>
<organism evidence="2 3">
    <name type="scientific">Fasciola gigantica</name>
    <name type="common">Giant liver fluke</name>
    <dbReference type="NCBI Taxonomy" id="46835"/>
    <lineage>
        <taxon>Eukaryota</taxon>
        <taxon>Metazoa</taxon>
        <taxon>Spiralia</taxon>
        <taxon>Lophotrochozoa</taxon>
        <taxon>Platyhelminthes</taxon>
        <taxon>Trematoda</taxon>
        <taxon>Digenea</taxon>
        <taxon>Plagiorchiida</taxon>
        <taxon>Echinostomata</taxon>
        <taxon>Echinostomatoidea</taxon>
        <taxon>Fasciolidae</taxon>
        <taxon>Fasciola</taxon>
    </lineage>
</organism>